<dbReference type="Proteomes" id="UP000024635">
    <property type="component" value="Unassembled WGS sequence"/>
</dbReference>
<name>A0A016UJZ6_9BILA</name>
<proteinExistence type="predicted"/>
<protein>
    <submittedName>
        <fullName evidence="1">Uncharacterized protein</fullName>
    </submittedName>
</protein>
<comment type="caution">
    <text evidence="1">The sequence shown here is derived from an EMBL/GenBank/DDBJ whole genome shotgun (WGS) entry which is preliminary data.</text>
</comment>
<evidence type="ECO:0000313" key="2">
    <source>
        <dbReference type="Proteomes" id="UP000024635"/>
    </source>
</evidence>
<organism evidence="1 2">
    <name type="scientific">Ancylostoma ceylanicum</name>
    <dbReference type="NCBI Taxonomy" id="53326"/>
    <lineage>
        <taxon>Eukaryota</taxon>
        <taxon>Metazoa</taxon>
        <taxon>Ecdysozoa</taxon>
        <taxon>Nematoda</taxon>
        <taxon>Chromadorea</taxon>
        <taxon>Rhabditida</taxon>
        <taxon>Rhabditina</taxon>
        <taxon>Rhabditomorpha</taxon>
        <taxon>Strongyloidea</taxon>
        <taxon>Ancylostomatidae</taxon>
        <taxon>Ancylostomatinae</taxon>
        <taxon>Ancylostoma</taxon>
    </lineage>
</organism>
<dbReference type="AlphaFoldDB" id="A0A016UJZ6"/>
<gene>
    <name evidence="1" type="primary">Acey_s0037.g3405</name>
    <name evidence="1" type="ORF">Y032_0037g3405</name>
</gene>
<keyword evidence="2" id="KW-1185">Reference proteome</keyword>
<evidence type="ECO:0000313" key="1">
    <source>
        <dbReference type="EMBL" id="EYC15236.1"/>
    </source>
</evidence>
<accession>A0A016UJZ6</accession>
<dbReference type="EMBL" id="JARK01001373">
    <property type="protein sequence ID" value="EYC15236.1"/>
    <property type="molecule type" value="Genomic_DNA"/>
</dbReference>
<sequence>MTLLETAGVLNFTALHYYGIHWCHVSQFLLPSYALLTAHVLHQSKFMLSFLESFMDNLPFEGVGSLPFWAISFSECLKYTLSREELAKQCSKTKLVGLLLQSVELVMAESRECQEVIVALVLWIMEKALLFEEENICFLLDSLQLTLINKRPVSDELCGLLLTSTFWRLRAIHVALLRVPPLCPEFVSPLLTCSEDYLAYVVKNIDIIALLSKEVQPSSAYASVVLRIIRSNTARFQDLNLSTANFTPFIFPLFSTEDWQLIIKTLASELVPCLRRVILQWEKTVELESAIKVLQHLEVPHRGEIVSVILNEQDFSTYFLSELMKSIELPEELTREFSVQLFRAIFFCDVTDDELDSVLKTLSQFPPCERLIHNILKCYLEGAAEQEIPLLYSFGKLQRIGFICSQLLYTDRRYLTILPSQDDLLAVLTVFDSFVESDVIAKYGLFGGASIDISQVDLPSTEEELLQFMENAARRTVIYLSIDCIGLLVHYFVQESVVLGGHCATAWEKLIVDNSSN</sequence>
<reference evidence="2" key="1">
    <citation type="journal article" date="2015" name="Nat. Genet.">
        <title>The genome and transcriptome of the zoonotic hookworm Ancylostoma ceylanicum identify infection-specific gene families.</title>
        <authorList>
            <person name="Schwarz E.M."/>
            <person name="Hu Y."/>
            <person name="Antoshechkin I."/>
            <person name="Miller M.M."/>
            <person name="Sternberg P.W."/>
            <person name="Aroian R.V."/>
        </authorList>
    </citation>
    <scope>NUCLEOTIDE SEQUENCE</scope>
    <source>
        <strain evidence="2">HY135</strain>
    </source>
</reference>
<dbReference type="OrthoDB" id="6108at2759"/>
<dbReference type="STRING" id="53326.A0A016UJZ6"/>